<organism evidence="2">
    <name type="scientific">Gulosibacter sediminis</name>
    <dbReference type="NCBI Taxonomy" id="1729695"/>
    <lineage>
        <taxon>Bacteria</taxon>
        <taxon>Bacillati</taxon>
        <taxon>Actinomycetota</taxon>
        <taxon>Actinomycetes</taxon>
        <taxon>Micrococcales</taxon>
        <taxon>Microbacteriaceae</taxon>
        <taxon>Gulosibacter</taxon>
    </lineage>
</organism>
<dbReference type="InterPro" id="IPR016181">
    <property type="entry name" value="Acyl_CoA_acyltransferase"/>
</dbReference>
<dbReference type="Pfam" id="PF13302">
    <property type="entry name" value="Acetyltransf_3"/>
    <property type="match status" value="1"/>
</dbReference>
<reference evidence="2" key="1">
    <citation type="submission" date="2022-05" db="EMBL/GenBank/DDBJ databases">
        <title>Complete genome sequence of toluene-degrading Gulosibacter sediminis strain ACHW.36C.</title>
        <authorList>
            <person name="Wai A.C."/>
            <person name="Lai G.K."/>
            <person name="Griffin S.D."/>
            <person name="Leung F.C."/>
        </authorList>
    </citation>
    <scope>NUCLEOTIDE SEQUENCE [LARGE SCALE GENOMIC DNA]</scope>
    <source>
        <strain evidence="2">ACHW.36C</strain>
    </source>
</reference>
<gene>
    <name evidence="2" type="ORF">M3M28_04795</name>
</gene>
<dbReference type="InterPro" id="IPR051531">
    <property type="entry name" value="N-acetyltransferase"/>
</dbReference>
<accession>A0ABY4MZA2</accession>
<protein>
    <submittedName>
        <fullName evidence="2">GNAT family N-acetyltransferase</fullName>
    </submittedName>
</protein>
<sequence>MKLTLRPMDVSDAGTFAEWASDPVFLAHARWSDRATVEELTVWWVASIAAPDPQVVRLSAVTRDDVVGYVDLHGDERSTRELGFVIGPSSRWGRGLGTMAASAGLEYGFDALKLSSVWAEAVDAKVGSLRVLERIGLTRTGAGDDDMFLGVTSTYSRFALSRSDWEQR</sequence>
<dbReference type="SUPFAM" id="SSF55729">
    <property type="entry name" value="Acyl-CoA N-acyltransferases (Nat)"/>
    <property type="match status" value="1"/>
</dbReference>
<dbReference type="PROSITE" id="PS51186">
    <property type="entry name" value="GNAT"/>
    <property type="match status" value="1"/>
</dbReference>
<evidence type="ECO:0000259" key="1">
    <source>
        <dbReference type="PROSITE" id="PS51186"/>
    </source>
</evidence>
<proteinExistence type="predicted"/>
<name>A0ABY4MZA2_9MICO</name>
<feature type="domain" description="N-acetyltransferase" evidence="1">
    <location>
        <begin position="3"/>
        <end position="161"/>
    </location>
</feature>
<dbReference type="EMBL" id="CP097160">
    <property type="protein sequence ID" value="UQN15771.1"/>
    <property type="molecule type" value="Genomic_DNA"/>
</dbReference>
<dbReference type="Gene3D" id="3.40.630.30">
    <property type="match status" value="1"/>
</dbReference>
<dbReference type="InterPro" id="IPR000182">
    <property type="entry name" value="GNAT_dom"/>
</dbReference>
<dbReference type="PANTHER" id="PTHR43792">
    <property type="entry name" value="GNAT FAMILY, PUTATIVE (AFU_ORTHOLOGUE AFUA_3G00765)-RELATED-RELATED"/>
    <property type="match status" value="1"/>
</dbReference>
<evidence type="ECO:0000313" key="2">
    <source>
        <dbReference type="EMBL" id="UQN15771.1"/>
    </source>
</evidence>